<evidence type="ECO:0008006" key="4">
    <source>
        <dbReference type="Google" id="ProtNLM"/>
    </source>
</evidence>
<keyword evidence="1" id="KW-1133">Transmembrane helix</keyword>
<proteinExistence type="predicted"/>
<dbReference type="Gene3D" id="1.20.1070.10">
    <property type="entry name" value="Rhodopsin 7-helix transmembrane proteins"/>
    <property type="match status" value="1"/>
</dbReference>
<dbReference type="Proteomes" id="UP000298663">
    <property type="component" value="Unassembled WGS sequence"/>
</dbReference>
<reference evidence="2 3" key="2">
    <citation type="journal article" date="2019" name="G3 (Bethesda)">
        <title>Hybrid Assembly of the Genome of the Entomopathogenic Nematode Steinernema carpocapsae Identifies the X-Chromosome.</title>
        <authorList>
            <person name="Serra L."/>
            <person name="Macchietto M."/>
            <person name="Macias-Munoz A."/>
            <person name="McGill C.J."/>
            <person name="Rodriguez I.M."/>
            <person name="Rodriguez B."/>
            <person name="Murad R."/>
            <person name="Mortazavi A."/>
        </authorList>
    </citation>
    <scope>NUCLEOTIDE SEQUENCE [LARGE SCALE GENOMIC DNA]</scope>
    <source>
        <strain evidence="2 3">ALL</strain>
    </source>
</reference>
<evidence type="ECO:0000256" key="1">
    <source>
        <dbReference type="SAM" id="Phobius"/>
    </source>
</evidence>
<keyword evidence="1" id="KW-0812">Transmembrane</keyword>
<dbReference type="SUPFAM" id="SSF81321">
    <property type="entry name" value="Family A G protein-coupled receptor-like"/>
    <property type="match status" value="1"/>
</dbReference>
<gene>
    <name evidence="2" type="ORF">L596_011407</name>
</gene>
<feature type="transmembrane region" description="Helical" evidence="1">
    <location>
        <begin position="60"/>
        <end position="87"/>
    </location>
</feature>
<reference evidence="2 3" key="1">
    <citation type="journal article" date="2015" name="Genome Biol.">
        <title>Comparative genomics of Steinernema reveals deeply conserved gene regulatory networks.</title>
        <authorList>
            <person name="Dillman A.R."/>
            <person name="Macchietto M."/>
            <person name="Porter C.F."/>
            <person name="Rogers A."/>
            <person name="Williams B."/>
            <person name="Antoshechkin I."/>
            <person name="Lee M.M."/>
            <person name="Goodwin Z."/>
            <person name="Lu X."/>
            <person name="Lewis E.E."/>
            <person name="Goodrich-Blair H."/>
            <person name="Stock S.P."/>
            <person name="Adams B.J."/>
            <person name="Sternberg P.W."/>
            <person name="Mortazavi A."/>
        </authorList>
    </citation>
    <scope>NUCLEOTIDE SEQUENCE [LARGE SCALE GENOMIC DNA]</scope>
    <source>
        <strain evidence="2 3">ALL</strain>
    </source>
</reference>
<keyword evidence="1" id="KW-0472">Membrane</keyword>
<dbReference type="STRING" id="34508.A0A4U5NTS6"/>
<protein>
    <recommendedName>
        <fullName evidence="4">G-protein coupled receptors family 1 profile domain-containing protein</fullName>
    </recommendedName>
</protein>
<feature type="transmembrane region" description="Helical" evidence="1">
    <location>
        <begin position="26"/>
        <end position="48"/>
    </location>
</feature>
<dbReference type="AlphaFoldDB" id="A0A4U5NTS6"/>
<dbReference type="EMBL" id="AZBU02000003">
    <property type="protein sequence ID" value="TKR86908.1"/>
    <property type="molecule type" value="Genomic_DNA"/>
</dbReference>
<organism evidence="2 3">
    <name type="scientific">Steinernema carpocapsae</name>
    <name type="common">Entomopathogenic nematode</name>
    <dbReference type="NCBI Taxonomy" id="34508"/>
    <lineage>
        <taxon>Eukaryota</taxon>
        <taxon>Metazoa</taxon>
        <taxon>Ecdysozoa</taxon>
        <taxon>Nematoda</taxon>
        <taxon>Chromadorea</taxon>
        <taxon>Rhabditida</taxon>
        <taxon>Tylenchina</taxon>
        <taxon>Panagrolaimomorpha</taxon>
        <taxon>Strongyloidoidea</taxon>
        <taxon>Steinernematidae</taxon>
        <taxon>Steinernema</taxon>
    </lineage>
</organism>
<accession>A0A4U5NTS6</accession>
<evidence type="ECO:0000313" key="3">
    <source>
        <dbReference type="Proteomes" id="UP000298663"/>
    </source>
</evidence>
<sequence>MSSSAKPNLTLCQEAIFSDDQVQYRLYFNMPISVFGIVTNIINVVVFLDSDMIHSLVNHFLLALSISDLFLLVCNFFFLLFPVMALMSDFFVLHDLYPSLVRPFQVAYSSRISFQTELSMTQEALES</sequence>
<evidence type="ECO:0000313" key="2">
    <source>
        <dbReference type="EMBL" id="TKR86908.1"/>
    </source>
</evidence>
<keyword evidence="3" id="KW-1185">Reference proteome</keyword>
<dbReference type="OrthoDB" id="10011262at2759"/>
<name>A0A4U5NTS6_STECR</name>
<comment type="caution">
    <text evidence="2">The sequence shown here is derived from an EMBL/GenBank/DDBJ whole genome shotgun (WGS) entry which is preliminary data.</text>
</comment>